<dbReference type="AlphaFoldDB" id="A0AAD5YGS4"/>
<comment type="caution">
    <text evidence="2">The sequence shown here is derived from an EMBL/GenBank/DDBJ whole genome shotgun (WGS) entry which is preliminary data.</text>
</comment>
<evidence type="ECO:0000313" key="3">
    <source>
        <dbReference type="Proteomes" id="UP001212997"/>
    </source>
</evidence>
<organism evidence="2 3">
    <name type="scientific">Meripilus lineatus</name>
    <dbReference type="NCBI Taxonomy" id="2056292"/>
    <lineage>
        <taxon>Eukaryota</taxon>
        <taxon>Fungi</taxon>
        <taxon>Dikarya</taxon>
        <taxon>Basidiomycota</taxon>
        <taxon>Agaricomycotina</taxon>
        <taxon>Agaricomycetes</taxon>
        <taxon>Polyporales</taxon>
        <taxon>Meripilaceae</taxon>
        <taxon>Meripilus</taxon>
    </lineage>
</organism>
<dbReference type="EMBL" id="JANAWD010000048">
    <property type="protein sequence ID" value="KAJ3489306.1"/>
    <property type="molecule type" value="Genomic_DNA"/>
</dbReference>
<evidence type="ECO:0000256" key="1">
    <source>
        <dbReference type="SAM" id="MobiDB-lite"/>
    </source>
</evidence>
<accession>A0AAD5YGS4</accession>
<sequence>MSAAPTRRSSNGFNITLSPKLITRPLPFVSNPLFGPASIYHKELLPRGYGRALWSSAQKVEIGDVGYMNEETGLFTSLFNIYSDTNEPRTTPEGFRPYRNSEVSQKISVSNYLGDGAIYGAHVSQSSLHALKKYVIDNYASWVDLGERVLPRELTSTGPILITGHIKTSKCGKVVWGAGAQPVFSMPVDVGADAQSKAGFRMTIDHIENAVQIITLPTTASDAGVTDEPATADQCIFINYYEVKRGRFLTHTIKASAGPSGLGDFDRKSPDCVRFIVSEDKGHGIRKFQTTPSWTKNSIPTSMLPSYYINSIHESRHHDNVQGNNPPFSKREFQCPITSSA</sequence>
<name>A0AAD5YGS4_9APHY</name>
<dbReference type="Proteomes" id="UP001212997">
    <property type="component" value="Unassembled WGS sequence"/>
</dbReference>
<reference evidence="2" key="1">
    <citation type="submission" date="2022-07" db="EMBL/GenBank/DDBJ databases">
        <title>Genome Sequence of Physisporinus lineatus.</title>
        <authorList>
            <person name="Buettner E."/>
        </authorList>
    </citation>
    <scope>NUCLEOTIDE SEQUENCE</scope>
    <source>
        <strain evidence="2">VT162</strain>
    </source>
</reference>
<protein>
    <submittedName>
        <fullName evidence="2">Uncharacterized protein</fullName>
    </submittedName>
</protein>
<feature type="region of interest" description="Disordered" evidence="1">
    <location>
        <begin position="318"/>
        <end position="341"/>
    </location>
</feature>
<keyword evidence="3" id="KW-1185">Reference proteome</keyword>
<gene>
    <name evidence="2" type="ORF">NLI96_g2213</name>
</gene>
<evidence type="ECO:0000313" key="2">
    <source>
        <dbReference type="EMBL" id="KAJ3489306.1"/>
    </source>
</evidence>
<proteinExistence type="predicted"/>